<evidence type="ECO:0000313" key="2">
    <source>
        <dbReference type="Proteomes" id="UP000499080"/>
    </source>
</evidence>
<gene>
    <name evidence="1" type="ORF">AVEN_21390_1</name>
</gene>
<dbReference type="InterPro" id="IPR043472">
    <property type="entry name" value="Macro_dom-like"/>
</dbReference>
<organism evidence="1 2">
    <name type="scientific">Araneus ventricosus</name>
    <name type="common">Orbweaver spider</name>
    <name type="synonym">Epeira ventricosa</name>
    <dbReference type="NCBI Taxonomy" id="182803"/>
    <lineage>
        <taxon>Eukaryota</taxon>
        <taxon>Metazoa</taxon>
        <taxon>Ecdysozoa</taxon>
        <taxon>Arthropoda</taxon>
        <taxon>Chelicerata</taxon>
        <taxon>Arachnida</taxon>
        <taxon>Araneae</taxon>
        <taxon>Araneomorphae</taxon>
        <taxon>Entelegynae</taxon>
        <taxon>Araneoidea</taxon>
        <taxon>Araneidae</taxon>
        <taxon>Araneus</taxon>
    </lineage>
</organism>
<keyword evidence="2" id="KW-1185">Reference proteome</keyword>
<dbReference type="Gene3D" id="3.40.220.10">
    <property type="entry name" value="Leucine Aminopeptidase, subunit E, domain 1"/>
    <property type="match status" value="1"/>
</dbReference>
<reference evidence="1 2" key="1">
    <citation type="journal article" date="2019" name="Sci. Rep.">
        <title>Orb-weaving spider Araneus ventricosus genome elucidates the spidroin gene catalogue.</title>
        <authorList>
            <person name="Kono N."/>
            <person name="Nakamura H."/>
            <person name="Ohtoshi R."/>
            <person name="Moran D.A.P."/>
            <person name="Shinohara A."/>
            <person name="Yoshida Y."/>
            <person name="Fujiwara M."/>
            <person name="Mori M."/>
            <person name="Tomita M."/>
            <person name="Arakawa K."/>
        </authorList>
    </citation>
    <scope>NUCLEOTIDE SEQUENCE [LARGE SCALE GENOMIC DNA]</scope>
</reference>
<evidence type="ECO:0000313" key="1">
    <source>
        <dbReference type="EMBL" id="GBN71289.1"/>
    </source>
</evidence>
<dbReference type="Proteomes" id="UP000499080">
    <property type="component" value="Unassembled WGS sequence"/>
</dbReference>
<name>A0A4Y2R7N2_ARAVE</name>
<comment type="caution">
    <text evidence="1">The sequence shown here is derived from an EMBL/GenBank/DDBJ whole genome shotgun (WGS) entry which is preliminary data.</text>
</comment>
<dbReference type="OrthoDB" id="6133115at2759"/>
<proteinExistence type="predicted"/>
<dbReference type="EMBL" id="BGPR01015955">
    <property type="protein sequence ID" value="GBN71289.1"/>
    <property type="molecule type" value="Genomic_DNA"/>
</dbReference>
<sequence length="129" mass="15249">MDFLKEKVKYMDMDLDEKRARYLCKNSYVTLDDIPTWREYSENLNKIEPSLDNYGIDETLNSRVSIFVGDHNFGDRFNREFYNTGLFGGYYAQAFYKVKWQRRPGSNVLAPRMTCSECSTRKDGDCMWG</sequence>
<accession>A0A4Y2R7N2</accession>
<protein>
    <submittedName>
        <fullName evidence="1">Uncharacterized protein</fullName>
    </submittedName>
</protein>
<dbReference type="AlphaFoldDB" id="A0A4Y2R7N2"/>